<geneLocation type="plasmid" evidence="2">
    <name>pemeittgr7c</name>
</geneLocation>
<gene>
    <name evidence="1" type="ORF">FKV68_30720</name>
</gene>
<dbReference type="GO" id="GO:0015774">
    <property type="term" value="P:polysaccharide transport"/>
    <property type="evidence" value="ECO:0007669"/>
    <property type="project" value="InterPro"/>
</dbReference>
<dbReference type="Pfam" id="PF05159">
    <property type="entry name" value="Capsule_synth"/>
    <property type="match status" value="1"/>
</dbReference>
<dbReference type="CDD" id="cd16439">
    <property type="entry name" value="beta_Kdo_transferase_KpsC_2"/>
    <property type="match status" value="1"/>
</dbReference>
<evidence type="ECO:0000313" key="1">
    <source>
        <dbReference type="EMBL" id="QLL65671.1"/>
    </source>
</evidence>
<reference evidence="1 2" key="1">
    <citation type="submission" date="2019-06" db="EMBL/GenBank/DDBJ databases">
        <title>Complete genome sequence of Ensifer mexicanus ITTG R7 isolated from nodules of Acacia angustissima (Mill.) Kuntze.</title>
        <authorList>
            <person name="Rincon-Rosales R."/>
            <person name="Rogel M.A."/>
            <person name="Guerrero G."/>
            <person name="Rincon-Molina C.I."/>
            <person name="Lopez-Lopez A."/>
            <person name="Martinez-Romero E."/>
        </authorList>
    </citation>
    <scope>NUCLEOTIDE SEQUENCE [LARGE SCALE GENOMIC DNA]</scope>
    <source>
        <strain evidence="1 2">ITTG R7</strain>
        <plasmid evidence="2">pemeittgr7c</plasmid>
    </source>
</reference>
<dbReference type="AlphaFoldDB" id="A0A859R424"/>
<dbReference type="Proteomes" id="UP000510721">
    <property type="component" value="Plasmid pEmeITTGR7c"/>
</dbReference>
<dbReference type="GO" id="GO:0000271">
    <property type="term" value="P:polysaccharide biosynthetic process"/>
    <property type="evidence" value="ECO:0007669"/>
    <property type="project" value="InterPro"/>
</dbReference>
<dbReference type="InterPro" id="IPR007833">
    <property type="entry name" value="Capsule_polysaccharide_synth"/>
</dbReference>
<sequence>MARQAVFFGFKPWKQYIPRWFPDLQCTVVTRNPKLMFLQGWPLRLLLVPRPSVFVWGFKYPAFLKAFCRQFRIPFFYVEDGFVRSVSLGTLNAAPASLIIDRRTVHYDAKNPSELERTLQTYDFRADTALMERADACIRMLLDLRVSKYNMGKHVDIDTLLGPKIRKRVLVVGQVETDAAIAYGCDRPFNNNELVRLAALENPGAQVVYKPHPEILRKKRAGVSDPAEVSHLCDILDMDVTPADALDVADHVYTITSLMGFEAVLRGIPVTCVGLPFYAGWGVTDDRQTSARRTRRLSAREIFAAAYLMHSQYFDPETGGPSCLEAVIRRLAEMRRPRP</sequence>
<name>A0A859R424_9HYPH</name>
<protein>
    <submittedName>
        <fullName evidence="1">Capsular polysaccharide biosynthesis protein</fullName>
    </submittedName>
</protein>
<keyword evidence="2" id="KW-1185">Reference proteome</keyword>
<evidence type="ECO:0000313" key="2">
    <source>
        <dbReference type="Proteomes" id="UP000510721"/>
    </source>
</evidence>
<organism evidence="1 2">
    <name type="scientific">Sinorhizobium mexicanum</name>
    <dbReference type="NCBI Taxonomy" id="375549"/>
    <lineage>
        <taxon>Bacteria</taxon>
        <taxon>Pseudomonadati</taxon>
        <taxon>Pseudomonadota</taxon>
        <taxon>Alphaproteobacteria</taxon>
        <taxon>Hyphomicrobiales</taxon>
        <taxon>Rhizobiaceae</taxon>
        <taxon>Sinorhizobium/Ensifer group</taxon>
        <taxon>Sinorhizobium</taxon>
    </lineage>
</organism>
<keyword evidence="1" id="KW-0614">Plasmid</keyword>
<dbReference type="RefSeq" id="WP_180942570.1">
    <property type="nucleotide sequence ID" value="NZ_CP041241.1"/>
</dbReference>
<dbReference type="EMBL" id="CP041241">
    <property type="protein sequence ID" value="QLL65671.1"/>
    <property type="molecule type" value="Genomic_DNA"/>
</dbReference>
<accession>A0A859R424</accession>
<dbReference type="KEGG" id="emx:FKV68_30720"/>
<proteinExistence type="predicted"/>